<dbReference type="STRING" id="1841859.GCA_900157385_05573"/>
<evidence type="ECO:0000313" key="2">
    <source>
        <dbReference type="Proteomes" id="UP000241595"/>
    </source>
</evidence>
<evidence type="ECO:0000313" key="1">
    <source>
        <dbReference type="EMBL" id="SPM32045.1"/>
    </source>
</evidence>
<accession>A0A2U3NKT3</accession>
<sequence>MPACPNGPHTHSVAETCALIGCESEDWLIDRVRNGTFPARRIVRQLRFSDDDIAQIIETCAVQSGRVPTLPTPTARRRRQKSD</sequence>
<name>A0A2U3NKT3_9MYCO</name>
<dbReference type="EMBL" id="FTRV01000017">
    <property type="protein sequence ID" value="SPM32045.1"/>
    <property type="molecule type" value="Genomic_DNA"/>
</dbReference>
<evidence type="ECO:0008006" key="3">
    <source>
        <dbReference type="Google" id="ProtNLM"/>
    </source>
</evidence>
<dbReference type="Proteomes" id="UP000241595">
    <property type="component" value="Unassembled WGS sequence"/>
</dbReference>
<organism evidence="1 2">
    <name type="scientific">Mycobacterium terramassiliense</name>
    <dbReference type="NCBI Taxonomy" id="1841859"/>
    <lineage>
        <taxon>Bacteria</taxon>
        <taxon>Bacillati</taxon>
        <taxon>Actinomycetota</taxon>
        <taxon>Actinomycetes</taxon>
        <taxon>Mycobacteriales</taxon>
        <taxon>Mycobacteriaceae</taxon>
        <taxon>Mycobacterium</taxon>
    </lineage>
</organism>
<gene>
    <name evidence="1" type="ORF">MTAB308_5571</name>
</gene>
<dbReference type="AlphaFoldDB" id="A0A2U3NKT3"/>
<keyword evidence="2" id="KW-1185">Reference proteome</keyword>
<protein>
    <recommendedName>
        <fullName evidence="3">Helix-turn-helix domain-containing protein</fullName>
    </recommendedName>
</protein>
<proteinExistence type="predicted"/>
<reference evidence="1 2" key="1">
    <citation type="submission" date="2017-01" db="EMBL/GenBank/DDBJ databases">
        <authorList>
            <consortium name="Urmite Genomes"/>
        </authorList>
    </citation>
    <scope>NUCLEOTIDE SEQUENCE [LARGE SCALE GENOMIC DNA]</scope>
    <source>
        <strain evidence="1 2">AB308</strain>
    </source>
</reference>